<reference evidence="1 2" key="1">
    <citation type="journal article" date="2021" name="BMC Genomics">
        <title>Datura genome reveals duplications of psychoactive alkaloid biosynthetic genes and high mutation rate following tissue culture.</title>
        <authorList>
            <person name="Rajewski A."/>
            <person name="Carter-House D."/>
            <person name="Stajich J."/>
            <person name="Litt A."/>
        </authorList>
    </citation>
    <scope>NUCLEOTIDE SEQUENCE [LARGE SCALE GENOMIC DNA]</scope>
    <source>
        <strain evidence="1">AR-01</strain>
    </source>
</reference>
<protein>
    <submittedName>
        <fullName evidence="1">Uncharacterized protein</fullName>
    </submittedName>
</protein>
<proteinExistence type="predicted"/>
<dbReference type="Proteomes" id="UP000823775">
    <property type="component" value="Unassembled WGS sequence"/>
</dbReference>
<evidence type="ECO:0000313" key="1">
    <source>
        <dbReference type="EMBL" id="MCD7468486.1"/>
    </source>
</evidence>
<keyword evidence="2" id="KW-1185">Reference proteome</keyword>
<organism evidence="1 2">
    <name type="scientific">Datura stramonium</name>
    <name type="common">Jimsonweed</name>
    <name type="synonym">Common thornapple</name>
    <dbReference type="NCBI Taxonomy" id="4076"/>
    <lineage>
        <taxon>Eukaryota</taxon>
        <taxon>Viridiplantae</taxon>
        <taxon>Streptophyta</taxon>
        <taxon>Embryophyta</taxon>
        <taxon>Tracheophyta</taxon>
        <taxon>Spermatophyta</taxon>
        <taxon>Magnoliopsida</taxon>
        <taxon>eudicotyledons</taxon>
        <taxon>Gunneridae</taxon>
        <taxon>Pentapetalae</taxon>
        <taxon>asterids</taxon>
        <taxon>lamiids</taxon>
        <taxon>Solanales</taxon>
        <taxon>Solanaceae</taxon>
        <taxon>Solanoideae</taxon>
        <taxon>Datureae</taxon>
        <taxon>Datura</taxon>
    </lineage>
</organism>
<evidence type="ECO:0000313" key="2">
    <source>
        <dbReference type="Proteomes" id="UP000823775"/>
    </source>
</evidence>
<name>A0ABS8TBY0_DATST</name>
<sequence length="128" mass="15116">MSRTSKEIEAGTENDNNLAEVLRMITTQLDAIYSTLVEQRRTNRMNVQLDEDDENKVELFFKLELKCCIRFHVQRFVGGTLEDAWAYHRSIQFDACFREFVSSLPCQLGYFIDRNKLERHVSFPMEAR</sequence>
<gene>
    <name evidence="1" type="ORF">HAX54_006741</name>
</gene>
<accession>A0ABS8TBY0</accession>
<dbReference type="EMBL" id="JACEIK010001343">
    <property type="protein sequence ID" value="MCD7468486.1"/>
    <property type="molecule type" value="Genomic_DNA"/>
</dbReference>
<comment type="caution">
    <text evidence="1">The sequence shown here is derived from an EMBL/GenBank/DDBJ whole genome shotgun (WGS) entry which is preliminary data.</text>
</comment>